<evidence type="ECO:0000256" key="6">
    <source>
        <dbReference type="ARBA" id="ARBA00022824"/>
    </source>
</evidence>
<evidence type="ECO:0000313" key="13">
    <source>
        <dbReference type="Proteomes" id="UP000030673"/>
    </source>
</evidence>
<keyword evidence="9" id="KW-0325">Glycoprotein</keyword>
<gene>
    <name evidence="12" type="ORF">PFNF54_02176</name>
</gene>
<dbReference type="PANTHER" id="PTHR21573">
    <property type="entry name" value="ER MEMBRANE PROTEIN COMPLEX SUBUNIT 1"/>
    <property type="match status" value="1"/>
</dbReference>
<evidence type="ECO:0000256" key="10">
    <source>
        <dbReference type="SAM" id="Phobius"/>
    </source>
</evidence>
<evidence type="ECO:0000256" key="2">
    <source>
        <dbReference type="ARBA" id="ARBA00007904"/>
    </source>
</evidence>
<feature type="transmembrane region" description="Helical" evidence="10">
    <location>
        <begin position="1101"/>
        <end position="1121"/>
    </location>
</feature>
<organism evidence="12 13">
    <name type="scientific">Plasmodium falciparum (isolate NF54)</name>
    <dbReference type="NCBI Taxonomy" id="5843"/>
    <lineage>
        <taxon>Eukaryota</taxon>
        <taxon>Sar</taxon>
        <taxon>Alveolata</taxon>
        <taxon>Apicomplexa</taxon>
        <taxon>Aconoidasida</taxon>
        <taxon>Haemosporida</taxon>
        <taxon>Plasmodiidae</taxon>
        <taxon>Plasmodium</taxon>
        <taxon>Plasmodium (Laverania)</taxon>
    </lineage>
</organism>
<dbReference type="Proteomes" id="UP000030673">
    <property type="component" value="Unassembled WGS sequence"/>
</dbReference>
<dbReference type="GO" id="GO:0034975">
    <property type="term" value="P:protein folding in endoplasmic reticulum"/>
    <property type="evidence" value="ECO:0007669"/>
    <property type="project" value="TreeGrafter"/>
</dbReference>
<keyword evidence="6" id="KW-0256">Endoplasmic reticulum</keyword>
<proteinExistence type="inferred from homology"/>
<evidence type="ECO:0000256" key="8">
    <source>
        <dbReference type="ARBA" id="ARBA00023136"/>
    </source>
</evidence>
<evidence type="ECO:0000313" key="12">
    <source>
        <dbReference type="EMBL" id="EWC88905.1"/>
    </source>
</evidence>
<keyword evidence="5" id="KW-0732">Signal</keyword>
<evidence type="ECO:0000256" key="4">
    <source>
        <dbReference type="ARBA" id="ARBA00022692"/>
    </source>
</evidence>
<reference evidence="12 13" key="1">
    <citation type="submission" date="2013-02" db="EMBL/GenBank/DDBJ databases">
        <title>The Genome Sequence of Plasmodium falciparum NF54.</title>
        <authorList>
            <consortium name="The Broad Institute Genome Sequencing Platform"/>
            <consortium name="The Broad Institute Genome Sequencing Center for Infectious Disease"/>
            <person name="Neafsey D."/>
            <person name="Cheeseman I."/>
            <person name="Volkman S."/>
            <person name="Adams J."/>
            <person name="Walker B."/>
            <person name="Young S.K."/>
            <person name="Zeng Q."/>
            <person name="Gargeya S."/>
            <person name="Fitzgerald M."/>
            <person name="Haas B."/>
            <person name="Abouelleil A."/>
            <person name="Alvarado L."/>
            <person name="Arachchi H.M."/>
            <person name="Berlin A.M."/>
            <person name="Chapman S.B."/>
            <person name="Dewar J."/>
            <person name="Goldberg J."/>
            <person name="Griggs A."/>
            <person name="Gujja S."/>
            <person name="Hansen M."/>
            <person name="Howarth C."/>
            <person name="Imamovic A."/>
            <person name="Larimer J."/>
            <person name="McCowan C."/>
            <person name="Murphy C."/>
            <person name="Neiman D."/>
            <person name="Pearson M."/>
            <person name="Priest M."/>
            <person name="Roberts A."/>
            <person name="Saif S."/>
            <person name="Shea T."/>
            <person name="Sisk P."/>
            <person name="Sykes S."/>
            <person name="Wortman J."/>
            <person name="Nusbaum C."/>
            <person name="Birren B."/>
        </authorList>
    </citation>
    <scope>NUCLEOTIDE SEQUENCE [LARGE SCALE GENOMIC DNA]</scope>
    <source>
        <strain evidence="12 13">NF54</strain>
    </source>
</reference>
<dbReference type="PANTHER" id="PTHR21573:SF0">
    <property type="entry name" value="ER MEMBRANE PROTEIN COMPLEX SUBUNIT 1"/>
    <property type="match status" value="1"/>
</dbReference>
<keyword evidence="13" id="KW-1185">Reference proteome</keyword>
<comment type="subcellular location">
    <subcellularLocation>
        <location evidence="1">Endoplasmic reticulum membrane</location>
        <topology evidence="1">Single-pass type I membrane protein</topology>
    </subcellularLocation>
</comment>
<dbReference type="EMBL" id="KE123791">
    <property type="protein sequence ID" value="EWC88905.1"/>
    <property type="molecule type" value="Genomic_DNA"/>
</dbReference>
<evidence type="ECO:0000256" key="3">
    <source>
        <dbReference type="ARBA" id="ARBA00020824"/>
    </source>
</evidence>
<feature type="domain" description="ER membrane protein complex subunit 1 C-terminal" evidence="11">
    <location>
        <begin position="1044"/>
        <end position="1133"/>
    </location>
</feature>
<sequence length="1134" mass="133887">MNIIDKRKNKKKNKKKKKKKTKKMYNYKLLFHAFIYGILSFIKICYGNYASYSNNTYLIGHVNNIIPIPNKLDNLILLSSYDGVVGLLNYKTGKLELAKYHREYESVKKLYGDDKYAAALIYKNNYGSDLSEDNIVEEEDMYNYINVYDINNFYLLSSFEYNNKEIINDFIIKGQNIYILLKDKIDIGNINDNSVISISFKELKLDLIYIKIINVKDDKIINLFYVDVNKNSYIGSLNILTKKLNKIKKINQLHLTNNTTTTTNNNNNNNNNNNYNYYNSSIYNNNVVIIYNYDYLYWIELLNDENEYYYNYISIKDKMDKSKISKANNINKNFITNDYLENCHVGKYICISKEDNVLIYNYDNKKMNFVEKKNQKNQVIGYYLNKENEKVMIIGEDTNKNILIKKINNDKKNILLQELKKSNNIYYNPELLIGIYNKEENVNYFFSIYNDLTLTAYKNNNVYFTREESLIYIEQLYFYNFQHLKKPNNTTTGFYTPQFHIAKEIEGYIKDKLNLFSSPYVQELKKKKQDNSLLPFFFFHLSKEDKMNLLSICTLKKDKSDSFIINKKKLNNEKDKYTKLSNQQHMNDKSNFEFMNSLVKNSFDKYASDLSSKYAGSSIILVSTYNNFIYAIHLYTGLILYKIDTNVYLKNDNLFDNKSMYRFPIITNENNWSEIDNAKKLIFYNYNIFNNNNNNNNNNKMKGEKNSSSNINNTDNNTNIILNDNSVIDLFKGFSKDTVITILKNNNNPSNKKDSHILIFDVLNGDIIYEKKVDSFYIKNYFILKNTFSLITLDESLNTKVIHMLNNSPDLNINDEELYFYQINKTDNFIQGYRLIISDRKKRENIDLIKTYSINLNNENVELFSKSITKKDIFFPIKINKDASICYKYINDNIVSYITSSKNKTNKIYTLYIIDGISGKLLFSRILDKYVNPPFHLIINENKIILNYYHKNIHKNVFHIIEILLDKPDPGFFNLITSKKQKVVNLFDEENIVINETNYIIDHNVKSFNFTETKRGITNKHLLLLLDTNKIAYLPFSNDKNTNIYKNLNTFITHTDILYNSRGFISNESLLESTTLIFSWGNNLYFTSYQPNGSFDTIEKFSLLLLLFLIFLVFIGTYISYNKRINKKLYAKWE</sequence>
<accession>W7K7A7</accession>
<dbReference type="GO" id="GO:0072546">
    <property type="term" value="C:EMC complex"/>
    <property type="evidence" value="ECO:0007669"/>
    <property type="project" value="InterPro"/>
</dbReference>
<dbReference type="AlphaFoldDB" id="W7K7A7"/>
<evidence type="ECO:0000256" key="5">
    <source>
        <dbReference type="ARBA" id="ARBA00022729"/>
    </source>
</evidence>
<dbReference type="InterPro" id="IPR011678">
    <property type="entry name" value="EMC1_C"/>
</dbReference>
<evidence type="ECO:0000256" key="7">
    <source>
        <dbReference type="ARBA" id="ARBA00022989"/>
    </source>
</evidence>
<keyword evidence="4 10" id="KW-0812">Transmembrane</keyword>
<dbReference type="OMA" id="IFAIHLY"/>
<evidence type="ECO:0000259" key="11">
    <source>
        <dbReference type="Pfam" id="PF07774"/>
    </source>
</evidence>
<evidence type="ECO:0000256" key="9">
    <source>
        <dbReference type="ARBA" id="ARBA00023180"/>
    </source>
</evidence>
<keyword evidence="7 10" id="KW-1133">Transmembrane helix</keyword>
<protein>
    <recommendedName>
        <fullName evidence="3">ER membrane protein complex subunit 1</fullName>
    </recommendedName>
</protein>
<keyword evidence="8 10" id="KW-0472">Membrane</keyword>
<name>W7K7A7_PLAFO</name>
<comment type="similarity">
    <text evidence="2">Belongs to the EMC1 family.</text>
</comment>
<evidence type="ECO:0000256" key="1">
    <source>
        <dbReference type="ARBA" id="ARBA00004115"/>
    </source>
</evidence>
<feature type="domain" description="ER membrane protein complex subunit 1 C-terminal" evidence="11">
    <location>
        <begin position="941"/>
        <end position="1035"/>
    </location>
</feature>
<dbReference type="Pfam" id="PF07774">
    <property type="entry name" value="EMC1_C"/>
    <property type="match status" value="2"/>
</dbReference>
<dbReference type="InterPro" id="IPR026895">
    <property type="entry name" value="EMC1"/>
</dbReference>